<evidence type="ECO:0000313" key="2">
    <source>
        <dbReference type="EMBL" id="PYH46898.1"/>
    </source>
</evidence>
<reference evidence="2 3" key="1">
    <citation type="submission" date="2016-12" db="EMBL/GenBank/DDBJ databases">
        <title>The genomes of Aspergillus section Nigri reveals drivers in fungal speciation.</title>
        <authorList>
            <consortium name="DOE Joint Genome Institute"/>
            <person name="Vesth T.C."/>
            <person name="Nybo J."/>
            <person name="Theobald S."/>
            <person name="Brandl J."/>
            <person name="Frisvad J.C."/>
            <person name="Nielsen K.F."/>
            <person name="Lyhne E.K."/>
            <person name="Kogle M.E."/>
            <person name="Kuo A."/>
            <person name="Riley R."/>
            <person name="Clum A."/>
            <person name="Nolan M."/>
            <person name="Lipzen A."/>
            <person name="Salamov A."/>
            <person name="Henrissat B."/>
            <person name="Wiebenga A."/>
            <person name="De Vries R.P."/>
            <person name="Grigoriev I.V."/>
            <person name="Mortensen U.H."/>
            <person name="Andersen M.R."/>
            <person name="Baker S.E."/>
        </authorList>
    </citation>
    <scope>NUCLEOTIDE SEQUENCE [LARGE SCALE GENOMIC DNA]</scope>
    <source>
        <strain evidence="2 3">JOP 1030-1</strain>
    </source>
</reference>
<dbReference type="AlphaFoldDB" id="A0A319A446"/>
<feature type="compositionally biased region" description="Low complexity" evidence="1">
    <location>
        <begin position="168"/>
        <end position="186"/>
    </location>
</feature>
<dbReference type="OrthoDB" id="4186330at2759"/>
<dbReference type="RefSeq" id="XP_025432880.1">
    <property type="nucleotide sequence ID" value="XM_025574656.1"/>
</dbReference>
<sequence>MFEDFSFSSPSSTRPPRLALDNDEYHRRTLDHDSGLISPLSSRCPSPRSSAQRFPRTLSRSSRASYSRGGPAQAPTSVPFSAYEQKRFSISTLTKKLHEHTLQNPSGGASGNAFPAICDDRFPDAPISPTSPSDLHFSHNHNHSSSSPKLFPGYVLTPPDTDLDDESLTSGSLSPTFPPTSSSPYLNPTSAPVAESYNSPTDSTTPMDLSNADDQEQLSYHNPYTTTTVRAQRQHISRLQYSNPTDLEAIRLALISEDEALRTAVSNNYSTCEDDWHPSSLPPQSSPRRRALTASSRGSRFRPGGGGGGATDASSSSPTSASASSSSSSSAGESYPRSRRKSSVSALQSSSRRIEKSYHHFSSTRDLRKKSEQGLRRKSLVSAALASMV</sequence>
<feature type="compositionally biased region" description="Low complexity" evidence="1">
    <location>
        <begin position="59"/>
        <end position="68"/>
    </location>
</feature>
<keyword evidence="3" id="KW-1185">Reference proteome</keyword>
<feature type="compositionally biased region" description="Low complexity" evidence="1">
    <location>
        <begin position="38"/>
        <end position="50"/>
    </location>
</feature>
<feature type="region of interest" description="Disordered" evidence="1">
    <location>
        <begin position="124"/>
        <end position="211"/>
    </location>
</feature>
<dbReference type="Proteomes" id="UP000248349">
    <property type="component" value="Unassembled WGS sequence"/>
</dbReference>
<organism evidence="2 3">
    <name type="scientific">Aspergillus saccharolyticus JOP 1030-1</name>
    <dbReference type="NCBI Taxonomy" id="1450539"/>
    <lineage>
        <taxon>Eukaryota</taxon>
        <taxon>Fungi</taxon>
        <taxon>Dikarya</taxon>
        <taxon>Ascomycota</taxon>
        <taxon>Pezizomycotina</taxon>
        <taxon>Eurotiomycetes</taxon>
        <taxon>Eurotiomycetidae</taxon>
        <taxon>Eurotiales</taxon>
        <taxon>Aspergillaceae</taxon>
        <taxon>Aspergillus</taxon>
        <taxon>Aspergillus subgen. Circumdati</taxon>
    </lineage>
</organism>
<evidence type="ECO:0000313" key="3">
    <source>
        <dbReference type="Proteomes" id="UP000248349"/>
    </source>
</evidence>
<feature type="compositionally biased region" description="Low complexity" evidence="1">
    <location>
        <begin position="311"/>
        <end position="335"/>
    </location>
</feature>
<evidence type="ECO:0000256" key="1">
    <source>
        <dbReference type="SAM" id="MobiDB-lite"/>
    </source>
</evidence>
<feature type="compositionally biased region" description="Low complexity" evidence="1">
    <location>
        <begin position="1"/>
        <end position="17"/>
    </location>
</feature>
<proteinExistence type="predicted"/>
<feature type="compositionally biased region" description="Polar residues" evidence="1">
    <location>
        <begin position="196"/>
        <end position="208"/>
    </location>
</feature>
<feature type="region of interest" description="Disordered" evidence="1">
    <location>
        <begin position="1"/>
        <end position="20"/>
    </location>
</feature>
<feature type="non-terminal residue" evidence="2">
    <location>
        <position position="389"/>
    </location>
</feature>
<dbReference type="GeneID" id="37075884"/>
<feature type="region of interest" description="Disordered" evidence="1">
    <location>
        <begin position="270"/>
        <end position="389"/>
    </location>
</feature>
<feature type="compositionally biased region" description="Basic and acidic residues" evidence="1">
    <location>
        <begin position="352"/>
        <end position="375"/>
    </location>
</feature>
<feature type="region of interest" description="Disordered" evidence="1">
    <location>
        <begin position="30"/>
        <end position="80"/>
    </location>
</feature>
<name>A0A319A446_9EURO</name>
<protein>
    <submittedName>
        <fullName evidence="2">Uncharacterized protein</fullName>
    </submittedName>
</protein>
<dbReference type="EMBL" id="KZ821226">
    <property type="protein sequence ID" value="PYH46898.1"/>
    <property type="molecule type" value="Genomic_DNA"/>
</dbReference>
<accession>A0A319A446</accession>
<gene>
    <name evidence="2" type="ORF">BP01DRAFT_355311</name>
</gene>